<feature type="transmembrane region" description="Helical" evidence="5">
    <location>
        <begin position="105"/>
        <end position="123"/>
    </location>
</feature>
<accession>A0A0C1ZSR2</accession>
<sequence length="300" mass="32611">MPVMSVIATRVRAFVNADAPWSVEVYRGFRLVFGLYLLVHFAHLMPWAAELFSNQGVLPDASLSPYVRALPNILGWYDAPWFCVAWVGLGAVLSAMLALGRGDRWAALLLWVIWASLFGRNPLISNPGLPYVGLLLIVHALTPSAGALGQPRPARWAMPMSLYAVVWILMAVGYSYSGLIKLGSPSWIDGSALTHVLAGPLARSGGLGALLLGLPQPLLRALTWGALGLELGFVVVASSSRARPYVWAAGLLMHLSLMFLVDFVDLSFGMVMLHLFTFDQRWLEGAARRRGVSAERGGRC</sequence>
<feature type="transmembrane region" description="Helical" evidence="5">
    <location>
        <begin position="160"/>
        <end position="180"/>
    </location>
</feature>
<evidence type="ECO:0000259" key="6">
    <source>
        <dbReference type="SMART" id="SM00752"/>
    </source>
</evidence>
<dbReference type="AlphaFoldDB" id="A0A0C1ZSR2"/>
<name>A0A0C1ZSR2_9BACT</name>
<gene>
    <name evidence="7" type="ORF">DB30_07099</name>
</gene>
<dbReference type="EMBL" id="JMCC02000079">
    <property type="protein sequence ID" value="KIG14103.1"/>
    <property type="molecule type" value="Genomic_DNA"/>
</dbReference>
<dbReference type="InterPro" id="IPR011020">
    <property type="entry name" value="HTTM-like"/>
</dbReference>
<keyword evidence="3 5" id="KW-1133">Transmembrane helix</keyword>
<comment type="caution">
    <text evidence="7">The sequence shown here is derived from an EMBL/GenBank/DDBJ whole genome shotgun (WGS) entry which is preliminary data.</text>
</comment>
<dbReference type="SMART" id="SM00752">
    <property type="entry name" value="HTTM"/>
    <property type="match status" value="1"/>
</dbReference>
<dbReference type="GO" id="GO:0012505">
    <property type="term" value="C:endomembrane system"/>
    <property type="evidence" value="ECO:0007669"/>
    <property type="project" value="UniProtKB-SubCell"/>
</dbReference>
<organism evidence="7 8">
    <name type="scientific">Enhygromyxa salina</name>
    <dbReference type="NCBI Taxonomy" id="215803"/>
    <lineage>
        <taxon>Bacteria</taxon>
        <taxon>Pseudomonadati</taxon>
        <taxon>Myxococcota</taxon>
        <taxon>Polyangia</taxon>
        <taxon>Nannocystales</taxon>
        <taxon>Nannocystaceae</taxon>
        <taxon>Enhygromyxa</taxon>
    </lineage>
</organism>
<evidence type="ECO:0000256" key="3">
    <source>
        <dbReference type="ARBA" id="ARBA00022989"/>
    </source>
</evidence>
<feature type="transmembrane region" description="Helical" evidence="5">
    <location>
        <begin position="79"/>
        <end position="98"/>
    </location>
</feature>
<feature type="transmembrane region" description="Helical" evidence="5">
    <location>
        <begin position="31"/>
        <end position="49"/>
    </location>
</feature>
<dbReference type="Proteomes" id="UP000031599">
    <property type="component" value="Unassembled WGS sequence"/>
</dbReference>
<comment type="subcellular location">
    <subcellularLocation>
        <location evidence="1">Endomembrane system</location>
        <topology evidence="1">Multi-pass membrane protein</topology>
    </subcellularLocation>
</comment>
<keyword evidence="4 5" id="KW-0472">Membrane</keyword>
<evidence type="ECO:0000313" key="8">
    <source>
        <dbReference type="Proteomes" id="UP000031599"/>
    </source>
</evidence>
<evidence type="ECO:0000256" key="5">
    <source>
        <dbReference type="SAM" id="Phobius"/>
    </source>
</evidence>
<protein>
    <recommendedName>
        <fullName evidence="6">HTTM-like domain-containing protein</fullName>
    </recommendedName>
</protein>
<feature type="domain" description="HTTM-like" evidence="6">
    <location>
        <begin position="18"/>
        <end position="280"/>
    </location>
</feature>
<evidence type="ECO:0000256" key="2">
    <source>
        <dbReference type="ARBA" id="ARBA00022692"/>
    </source>
</evidence>
<evidence type="ECO:0000313" key="7">
    <source>
        <dbReference type="EMBL" id="KIG14103.1"/>
    </source>
</evidence>
<feature type="transmembrane region" description="Helical" evidence="5">
    <location>
        <begin position="129"/>
        <end position="148"/>
    </location>
</feature>
<evidence type="ECO:0000256" key="1">
    <source>
        <dbReference type="ARBA" id="ARBA00004127"/>
    </source>
</evidence>
<proteinExistence type="predicted"/>
<feature type="transmembrane region" description="Helical" evidence="5">
    <location>
        <begin position="245"/>
        <end position="264"/>
    </location>
</feature>
<reference evidence="7 8" key="1">
    <citation type="submission" date="2014-12" db="EMBL/GenBank/DDBJ databases">
        <title>Genome assembly of Enhygromyxa salina DSM 15201.</title>
        <authorList>
            <person name="Sharma G."/>
            <person name="Subramanian S."/>
        </authorList>
    </citation>
    <scope>NUCLEOTIDE SEQUENCE [LARGE SCALE GENOMIC DNA]</scope>
    <source>
        <strain evidence="7 8">DSM 15201</strain>
    </source>
</reference>
<keyword evidence="2 5" id="KW-0812">Transmembrane</keyword>
<evidence type="ECO:0000256" key="4">
    <source>
        <dbReference type="ARBA" id="ARBA00023136"/>
    </source>
</evidence>
<feature type="transmembrane region" description="Helical" evidence="5">
    <location>
        <begin position="221"/>
        <end position="239"/>
    </location>
</feature>